<evidence type="ECO:0000256" key="7">
    <source>
        <dbReference type="ARBA" id="ARBA00023136"/>
    </source>
</evidence>
<feature type="transmembrane region" description="Helical" evidence="8">
    <location>
        <begin position="330"/>
        <end position="351"/>
    </location>
</feature>
<feature type="transmembrane region" description="Helical" evidence="8">
    <location>
        <begin position="304"/>
        <end position="324"/>
    </location>
</feature>
<sequence length="447" mass="47303">MLARLPLTTAGQLPAPEITSADVVYVVGGLGLVVAAALPRLLRDHPVSVAMGFTAVGLLVGLLPLPLPEIDPTASGEVPERLTEVAVIVAIMGVGLAIDRPFSWRRWGTTWRLLGIAMPLTIAAVALLGWGLMGLLPASALLLAAVLAPTDPVLAGDVQLEGPNEGEDDEVRFGLTSEAGLNDGLAFPFVYLALFAGSAAGLAEWGPRWLAWELVGKVVVGVVVGYAVGWLLARLAFRAPRPEWRFADAGEAVVALGAVLLSYGVAETVQGYGFLAVFATALAIRRHESKHRYHEVLHSFVQQVEQILTMVLLLLLGVASARGLLDDLTWTGALTGVLLLLVVRPAAGWVSLLGGQGTRGERLALGFFGVRGIGSFYYLAYATTEGAFSEAAELWSTVAFTVLLSVLVHGVAATPAMNRLDLGRWSTTPHRRGHGVREAVRSARVRS</sequence>
<feature type="transmembrane region" description="Helical" evidence="8">
    <location>
        <begin position="49"/>
        <end position="67"/>
    </location>
</feature>
<protein>
    <submittedName>
        <fullName evidence="10">Cation:proton antiporter</fullName>
    </submittedName>
</protein>
<comment type="caution">
    <text evidence="10">The sequence shown here is derived from an EMBL/GenBank/DDBJ whole genome shotgun (WGS) entry which is preliminary data.</text>
</comment>
<evidence type="ECO:0000256" key="5">
    <source>
        <dbReference type="ARBA" id="ARBA00022989"/>
    </source>
</evidence>
<gene>
    <name evidence="10" type="ORF">ACFPJ6_10260</name>
</gene>
<keyword evidence="2" id="KW-0813">Transport</keyword>
<feature type="transmembrane region" description="Helical" evidence="8">
    <location>
        <begin position="363"/>
        <end position="382"/>
    </location>
</feature>
<feature type="transmembrane region" description="Helical" evidence="8">
    <location>
        <begin position="82"/>
        <end position="99"/>
    </location>
</feature>
<evidence type="ECO:0000256" key="6">
    <source>
        <dbReference type="ARBA" id="ARBA00023065"/>
    </source>
</evidence>
<feature type="transmembrane region" description="Helical" evidence="8">
    <location>
        <begin position="23"/>
        <end position="42"/>
    </location>
</feature>
<keyword evidence="6" id="KW-0406">Ion transport</keyword>
<keyword evidence="5 8" id="KW-1133">Transmembrane helix</keyword>
<dbReference type="Proteomes" id="UP001596122">
    <property type="component" value="Unassembled WGS sequence"/>
</dbReference>
<comment type="subcellular location">
    <subcellularLocation>
        <location evidence="1">Cell membrane</location>
        <topology evidence="1">Multi-pass membrane protein</topology>
    </subcellularLocation>
</comment>
<evidence type="ECO:0000259" key="9">
    <source>
        <dbReference type="Pfam" id="PF00999"/>
    </source>
</evidence>
<evidence type="ECO:0000256" key="4">
    <source>
        <dbReference type="ARBA" id="ARBA00022692"/>
    </source>
</evidence>
<keyword evidence="7 8" id="KW-0472">Membrane</keyword>
<dbReference type="PANTHER" id="PTHR32507:SF8">
    <property type="entry name" value="CNH1P"/>
    <property type="match status" value="1"/>
</dbReference>
<evidence type="ECO:0000313" key="10">
    <source>
        <dbReference type="EMBL" id="MFC5381175.1"/>
    </source>
</evidence>
<feature type="transmembrane region" description="Helical" evidence="8">
    <location>
        <begin position="111"/>
        <end position="133"/>
    </location>
</feature>
<feature type="transmembrane region" description="Helical" evidence="8">
    <location>
        <begin position="253"/>
        <end position="284"/>
    </location>
</feature>
<evidence type="ECO:0000256" key="1">
    <source>
        <dbReference type="ARBA" id="ARBA00004651"/>
    </source>
</evidence>
<keyword evidence="3" id="KW-0050">Antiport</keyword>
<name>A0ABW0GMJ7_9MICO</name>
<feature type="transmembrane region" description="Helical" evidence="8">
    <location>
        <begin position="185"/>
        <end position="202"/>
    </location>
</feature>
<evidence type="ECO:0000256" key="3">
    <source>
        <dbReference type="ARBA" id="ARBA00022449"/>
    </source>
</evidence>
<evidence type="ECO:0000256" key="2">
    <source>
        <dbReference type="ARBA" id="ARBA00022448"/>
    </source>
</evidence>
<keyword evidence="11" id="KW-1185">Reference proteome</keyword>
<evidence type="ECO:0000256" key="8">
    <source>
        <dbReference type="SAM" id="Phobius"/>
    </source>
</evidence>
<feature type="domain" description="Cation/H+ exchanger transmembrane" evidence="9">
    <location>
        <begin position="34"/>
        <end position="418"/>
    </location>
</feature>
<proteinExistence type="predicted"/>
<dbReference type="RefSeq" id="WP_340270588.1">
    <property type="nucleotide sequence ID" value="NZ_JBBEOG010000007.1"/>
</dbReference>
<dbReference type="PANTHER" id="PTHR32507">
    <property type="entry name" value="NA(+)/H(+) ANTIPORTER 1"/>
    <property type="match status" value="1"/>
</dbReference>
<feature type="transmembrane region" description="Helical" evidence="8">
    <location>
        <begin position="214"/>
        <end position="233"/>
    </location>
</feature>
<organism evidence="10 11">
    <name type="scientific">Aquipuribacter nitratireducens</name>
    <dbReference type="NCBI Taxonomy" id="650104"/>
    <lineage>
        <taxon>Bacteria</taxon>
        <taxon>Bacillati</taxon>
        <taxon>Actinomycetota</taxon>
        <taxon>Actinomycetes</taxon>
        <taxon>Micrococcales</taxon>
        <taxon>Intrasporangiaceae</taxon>
        <taxon>Aquipuribacter</taxon>
    </lineage>
</organism>
<reference evidence="11" key="1">
    <citation type="journal article" date="2019" name="Int. J. Syst. Evol. Microbiol.">
        <title>The Global Catalogue of Microorganisms (GCM) 10K type strain sequencing project: providing services to taxonomists for standard genome sequencing and annotation.</title>
        <authorList>
            <consortium name="The Broad Institute Genomics Platform"/>
            <consortium name="The Broad Institute Genome Sequencing Center for Infectious Disease"/>
            <person name="Wu L."/>
            <person name="Ma J."/>
        </authorList>
    </citation>
    <scope>NUCLEOTIDE SEQUENCE [LARGE SCALE GENOMIC DNA]</scope>
    <source>
        <strain evidence="11">CCUG 43114</strain>
    </source>
</reference>
<dbReference type="Pfam" id="PF00999">
    <property type="entry name" value="Na_H_Exchanger"/>
    <property type="match status" value="1"/>
</dbReference>
<evidence type="ECO:0000313" key="11">
    <source>
        <dbReference type="Proteomes" id="UP001596122"/>
    </source>
</evidence>
<keyword evidence="4 8" id="KW-0812">Transmembrane</keyword>
<feature type="transmembrane region" description="Helical" evidence="8">
    <location>
        <begin position="394"/>
        <end position="414"/>
    </location>
</feature>
<dbReference type="EMBL" id="JBHSLD010000009">
    <property type="protein sequence ID" value="MFC5381175.1"/>
    <property type="molecule type" value="Genomic_DNA"/>
</dbReference>
<accession>A0ABW0GMJ7</accession>
<dbReference type="InterPro" id="IPR006153">
    <property type="entry name" value="Cation/H_exchanger_TM"/>
</dbReference>